<keyword evidence="1" id="KW-0547">Nucleotide-binding</keyword>
<name>A0ABD1ZH49_9MARC</name>
<dbReference type="PANTHER" id="PTHR27007">
    <property type="match status" value="1"/>
</dbReference>
<dbReference type="InterPro" id="IPR000719">
    <property type="entry name" value="Prot_kinase_dom"/>
</dbReference>
<evidence type="ECO:0000256" key="2">
    <source>
        <dbReference type="ARBA" id="ARBA00022840"/>
    </source>
</evidence>
<feature type="domain" description="Protein kinase" evidence="3">
    <location>
        <begin position="180"/>
        <end position="304"/>
    </location>
</feature>
<dbReference type="Pfam" id="PF07714">
    <property type="entry name" value="PK_Tyr_Ser-Thr"/>
    <property type="match status" value="1"/>
</dbReference>
<dbReference type="InterPro" id="IPR011009">
    <property type="entry name" value="Kinase-like_dom_sf"/>
</dbReference>
<dbReference type="GO" id="GO:0051707">
    <property type="term" value="P:response to other organism"/>
    <property type="evidence" value="ECO:0007669"/>
    <property type="project" value="UniProtKB-ARBA"/>
</dbReference>
<keyword evidence="5" id="KW-1185">Reference proteome</keyword>
<reference evidence="4 5" key="1">
    <citation type="submission" date="2024-09" db="EMBL/GenBank/DDBJ databases">
        <title>Chromosome-scale assembly of Riccia fluitans.</title>
        <authorList>
            <person name="Paukszto L."/>
            <person name="Sawicki J."/>
            <person name="Karawczyk K."/>
            <person name="Piernik-Szablinska J."/>
            <person name="Szczecinska M."/>
            <person name="Mazdziarz M."/>
        </authorList>
    </citation>
    <scope>NUCLEOTIDE SEQUENCE [LARGE SCALE GENOMIC DNA]</scope>
    <source>
        <strain evidence="4">Rf_01</strain>
        <tissue evidence="4">Aerial parts of the thallus</tissue>
    </source>
</reference>
<dbReference type="AlphaFoldDB" id="A0ABD1ZH49"/>
<dbReference type="PROSITE" id="PS50011">
    <property type="entry name" value="PROTEIN_KINASE_DOM"/>
    <property type="match status" value="1"/>
</dbReference>
<proteinExistence type="predicted"/>
<gene>
    <name evidence="4" type="ORF">R1flu_018535</name>
</gene>
<sequence>MQKSMAKVRAKAETTLQNLFYVAYFMGKENIAFAKFPKICALLKAVDTSLPVGGLVVAEITAIQLTYMVDNVDLNAFTWNSDIGYPVFPGFGPEGGFMKRLPFEIRDVPLKDIWTMIDTSKTLSTKYQTLRKLAAIARVQCVSTAQYERAFSIQNHIKDKYRNTLIVARLDALIHIDLEGPELEDLPEFNYPLITQGYDDHCHEKTLEPLSLMPKTKLPVAVKRVSNDSKQGTKEFVAEVSIISHLRHRNIVRLLGWCGDRDKLLLVYELMPNGSLDKALFHEEEMVLSWEHRFKIIKGLAAAL</sequence>
<dbReference type="InterPro" id="IPR050528">
    <property type="entry name" value="L-type_Lectin-RKs"/>
</dbReference>
<protein>
    <recommendedName>
        <fullName evidence="3">Protein kinase domain-containing protein</fullName>
    </recommendedName>
</protein>
<evidence type="ECO:0000313" key="4">
    <source>
        <dbReference type="EMBL" id="KAL2650407.1"/>
    </source>
</evidence>
<evidence type="ECO:0000256" key="1">
    <source>
        <dbReference type="ARBA" id="ARBA00022741"/>
    </source>
</evidence>
<dbReference type="SUPFAM" id="SSF56112">
    <property type="entry name" value="Protein kinase-like (PK-like)"/>
    <property type="match status" value="1"/>
</dbReference>
<dbReference type="InterPro" id="IPR001245">
    <property type="entry name" value="Ser-Thr/Tyr_kinase_cat_dom"/>
</dbReference>
<comment type="caution">
    <text evidence="4">The sequence shown here is derived from an EMBL/GenBank/DDBJ whole genome shotgun (WGS) entry which is preliminary data.</text>
</comment>
<dbReference type="Gene3D" id="1.10.510.10">
    <property type="entry name" value="Transferase(Phosphotransferase) domain 1"/>
    <property type="match status" value="1"/>
</dbReference>
<keyword evidence="2" id="KW-0067">ATP-binding</keyword>
<evidence type="ECO:0000313" key="5">
    <source>
        <dbReference type="Proteomes" id="UP001605036"/>
    </source>
</evidence>
<accession>A0ABD1ZH49</accession>
<dbReference type="GO" id="GO:0005524">
    <property type="term" value="F:ATP binding"/>
    <property type="evidence" value="ECO:0007669"/>
    <property type="project" value="UniProtKB-KW"/>
</dbReference>
<dbReference type="EMBL" id="JBHFFA010000001">
    <property type="protein sequence ID" value="KAL2650407.1"/>
    <property type="molecule type" value="Genomic_DNA"/>
</dbReference>
<organism evidence="4 5">
    <name type="scientific">Riccia fluitans</name>
    <dbReference type="NCBI Taxonomy" id="41844"/>
    <lineage>
        <taxon>Eukaryota</taxon>
        <taxon>Viridiplantae</taxon>
        <taxon>Streptophyta</taxon>
        <taxon>Embryophyta</taxon>
        <taxon>Marchantiophyta</taxon>
        <taxon>Marchantiopsida</taxon>
        <taxon>Marchantiidae</taxon>
        <taxon>Marchantiales</taxon>
        <taxon>Ricciaceae</taxon>
        <taxon>Riccia</taxon>
    </lineage>
</organism>
<dbReference type="Proteomes" id="UP001605036">
    <property type="component" value="Unassembled WGS sequence"/>
</dbReference>
<evidence type="ECO:0000259" key="3">
    <source>
        <dbReference type="PROSITE" id="PS50011"/>
    </source>
</evidence>